<gene>
    <name evidence="1" type="ORF">SAMN04487987_10383</name>
</gene>
<dbReference type="STRING" id="870482.SAMN04487987_10383"/>
<dbReference type="SUPFAM" id="SSF82185">
    <property type="entry name" value="Histone H3 K4-specific methyltransferase SET7/9 N-terminal domain"/>
    <property type="match status" value="2"/>
</dbReference>
<organism evidence="1 2">
    <name type="scientific">Algibacter pectinivorans</name>
    <dbReference type="NCBI Taxonomy" id="870482"/>
    <lineage>
        <taxon>Bacteria</taxon>
        <taxon>Pseudomonadati</taxon>
        <taxon>Bacteroidota</taxon>
        <taxon>Flavobacteriia</taxon>
        <taxon>Flavobacteriales</taxon>
        <taxon>Flavobacteriaceae</taxon>
        <taxon>Algibacter</taxon>
    </lineage>
</organism>
<protein>
    <submittedName>
        <fullName evidence="1">MORN repeat variant</fullName>
    </submittedName>
</protein>
<dbReference type="OrthoDB" id="9785122at2"/>
<evidence type="ECO:0000313" key="1">
    <source>
        <dbReference type="EMBL" id="SFD03514.1"/>
    </source>
</evidence>
<dbReference type="Proteomes" id="UP000199439">
    <property type="component" value="Unassembled WGS sequence"/>
</dbReference>
<dbReference type="PANTHER" id="PTHR33706:SF1">
    <property type="entry name" value="TPR REPEAT PROTEIN"/>
    <property type="match status" value="1"/>
</dbReference>
<dbReference type="AlphaFoldDB" id="A0A1I1P0L2"/>
<proteinExistence type="predicted"/>
<accession>A0A1I1P0L2</accession>
<evidence type="ECO:0000313" key="2">
    <source>
        <dbReference type="Proteomes" id="UP000199439"/>
    </source>
</evidence>
<dbReference type="InterPro" id="IPR011652">
    <property type="entry name" value="MORN_2"/>
</dbReference>
<name>A0A1I1P0L2_9FLAO</name>
<sequence length="234" mass="27292">MKTGYNLFFFLMLSGLMFGQTINQFDENGKRHGVWQKKFEGTDVLRYEGQFAHGKEIGLFKFYKYYKKKGILSATKLFNDTNQKAEVTFLASNGRVISKGEMDGKTYIGTWKYYQKNSDQLLILEHYNDHGALIGERLVYYPNGQIAEKQNYVNGKLDGESLWLSEKNVVLKSYVYENGELHGEAKFYNPKGELLSEGRYKRGKKDGVWKYYENGKLTNEKDFTYKPKYIKKTP</sequence>
<dbReference type="Gene3D" id="2.20.110.10">
    <property type="entry name" value="Histone H3 K4-specific methyltransferase SET7/9 N-terminal domain"/>
    <property type="match status" value="2"/>
</dbReference>
<dbReference type="Pfam" id="PF07661">
    <property type="entry name" value="MORN_2"/>
    <property type="match status" value="3"/>
</dbReference>
<keyword evidence="2" id="KW-1185">Reference proteome</keyword>
<dbReference type="RefSeq" id="WP_092850906.1">
    <property type="nucleotide sequence ID" value="NZ_FOMI01000003.1"/>
</dbReference>
<dbReference type="PANTHER" id="PTHR33706">
    <property type="entry name" value="MORN VARIANT REPEAT PROTEIN"/>
    <property type="match status" value="1"/>
</dbReference>
<dbReference type="EMBL" id="FOMI01000003">
    <property type="protein sequence ID" value="SFD03514.1"/>
    <property type="molecule type" value="Genomic_DNA"/>
</dbReference>
<reference evidence="2" key="1">
    <citation type="submission" date="2016-10" db="EMBL/GenBank/DDBJ databases">
        <authorList>
            <person name="Varghese N."/>
            <person name="Submissions S."/>
        </authorList>
    </citation>
    <scope>NUCLEOTIDE SEQUENCE [LARGE SCALE GENOMIC DNA]</scope>
    <source>
        <strain evidence="2">DSM 25730</strain>
    </source>
</reference>